<reference evidence="1" key="1">
    <citation type="submission" date="2022-07" db="EMBL/GenBank/DDBJ databases">
        <title>Genome Sequence of Phlebia brevispora.</title>
        <authorList>
            <person name="Buettner E."/>
        </authorList>
    </citation>
    <scope>NUCLEOTIDE SEQUENCE</scope>
    <source>
        <strain evidence="1">MPL23</strain>
    </source>
</reference>
<proteinExistence type="predicted"/>
<comment type="caution">
    <text evidence="1">The sequence shown here is derived from an EMBL/GenBank/DDBJ whole genome shotgun (WGS) entry which is preliminary data.</text>
</comment>
<accession>A0ACC1T866</accession>
<evidence type="ECO:0000313" key="1">
    <source>
        <dbReference type="EMBL" id="KAJ3555288.1"/>
    </source>
</evidence>
<name>A0ACC1T866_9APHY</name>
<dbReference type="EMBL" id="JANHOG010000345">
    <property type="protein sequence ID" value="KAJ3555288.1"/>
    <property type="molecule type" value="Genomic_DNA"/>
</dbReference>
<evidence type="ECO:0000313" key="2">
    <source>
        <dbReference type="Proteomes" id="UP001148662"/>
    </source>
</evidence>
<keyword evidence="2" id="KW-1185">Reference proteome</keyword>
<dbReference type="Proteomes" id="UP001148662">
    <property type="component" value="Unassembled WGS sequence"/>
</dbReference>
<protein>
    <submittedName>
        <fullName evidence="1">Uncharacterized protein</fullName>
    </submittedName>
</protein>
<organism evidence="1 2">
    <name type="scientific">Phlebia brevispora</name>
    <dbReference type="NCBI Taxonomy" id="194682"/>
    <lineage>
        <taxon>Eukaryota</taxon>
        <taxon>Fungi</taxon>
        <taxon>Dikarya</taxon>
        <taxon>Basidiomycota</taxon>
        <taxon>Agaricomycotina</taxon>
        <taxon>Agaricomycetes</taxon>
        <taxon>Polyporales</taxon>
        <taxon>Meruliaceae</taxon>
        <taxon>Phlebia</taxon>
    </lineage>
</organism>
<gene>
    <name evidence="1" type="ORF">NM688_g2669</name>
</gene>
<sequence>MLFGPLSSKAHLVGGTPVSALSSHCILAALSPDEDAYHHEPNTALFESLSVLQSVAQKVQESTASDRPAVARPAREAKELLKSIDALTFAVKPFLLWLVARTRERNMSDGVNASRVNWRYVAALLHSSMSTPATPPPNVKPAWLQYRQALQAISTRTGAPLSSLVVSFGILHELTAIVPVAGFFFGARALGVGERVVNAVQSDASAWPGGKEGWVRQTCGEWVDEGKIWAEKVGHRYGVFGYEKRRPGDNSTTPRDTMNHASGDFSSKLAGDAANAIVAYGLTKALLPVRIGFSLYFSPAFSRRIVDPIRGGIVLFVLLLNNGIEVRSRCGSSSILWRTVMRRRFHCGGRIESNAAGTLTRSALQRPPSGISGYPDIRQATGQEWTWYLLTLVSMSDPLGRAINARMGAQNDENQFSVDRSTAMRTANNYPRSSAAPKVHGAIHNLAKTCCPRVHYQSRTVISVSSYLQREFTQLLETGQLGEGWVI</sequence>